<evidence type="ECO:0000256" key="2">
    <source>
        <dbReference type="SAM" id="Phobius"/>
    </source>
</evidence>
<reference evidence="3 4" key="1">
    <citation type="submission" date="2017-06" db="EMBL/GenBank/DDBJ databases">
        <authorList>
            <person name="Kim H.J."/>
            <person name="Triplett B.A."/>
        </authorList>
    </citation>
    <scope>NUCLEOTIDE SEQUENCE [LARGE SCALE GENOMIC DNA]</scope>
    <source>
        <strain evidence="3 4">DSM 18704</strain>
    </source>
</reference>
<gene>
    <name evidence="3" type="ORF">SAMN05421770_1031</name>
</gene>
<evidence type="ECO:0000256" key="1">
    <source>
        <dbReference type="SAM" id="MobiDB-lite"/>
    </source>
</evidence>
<keyword evidence="4" id="KW-1185">Reference proteome</keyword>
<organism evidence="3 4">
    <name type="scientific">Granulicella rosea</name>
    <dbReference type="NCBI Taxonomy" id="474952"/>
    <lineage>
        <taxon>Bacteria</taxon>
        <taxon>Pseudomonadati</taxon>
        <taxon>Acidobacteriota</taxon>
        <taxon>Terriglobia</taxon>
        <taxon>Terriglobales</taxon>
        <taxon>Acidobacteriaceae</taxon>
        <taxon>Granulicella</taxon>
    </lineage>
</organism>
<feature type="compositionally biased region" description="Basic and acidic residues" evidence="1">
    <location>
        <begin position="72"/>
        <end position="82"/>
    </location>
</feature>
<protein>
    <submittedName>
        <fullName evidence="3">Uncharacterized protein</fullName>
    </submittedName>
</protein>
<sequence length="115" mass="12309">MAKPLRSEENTRPKDVQFAHFGVLDSGSQGKGSIFTSLGLNAALVLIAIVIGAATKVQIQKQKEAVTLVVPIKDEPKPKPPEPPKPPPKPLPKPPVIKPVPPKIVLEKVKIPDPP</sequence>
<dbReference type="EMBL" id="FZOU01000003">
    <property type="protein sequence ID" value="SNS90087.1"/>
    <property type="molecule type" value="Genomic_DNA"/>
</dbReference>
<name>A0A239I959_9BACT</name>
<dbReference type="AlphaFoldDB" id="A0A239I959"/>
<keyword evidence="2" id="KW-1133">Transmembrane helix</keyword>
<feature type="non-terminal residue" evidence="3">
    <location>
        <position position="115"/>
    </location>
</feature>
<feature type="region of interest" description="Disordered" evidence="1">
    <location>
        <begin position="71"/>
        <end position="99"/>
    </location>
</feature>
<evidence type="ECO:0000313" key="4">
    <source>
        <dbReference type="Proteomes" id="UP000198356"/>
    </source>
</evidence>
<feature type="transmembrane region" description="Helical" evidence="2">
    <location>
        <begin position="34"/>
        <end position="54"/>
    </location>
</feature>
<keyword evidence="2" id="KW-0472">Membrane</keyword>
<proteinExistence type="predicted"/>
<evidence type="ECO:0000313" key="3">
    <source>
        <dbReference type="EMBL" id="SNS90087.1"/>
    </source>
</evidence>
<accession>A0A239I959</accession>
<keyword evidence="2" id="KW-0812">Transmembrane</keyword>
<feature type="compositionally biased region" description="Pro residues" evidence="1">
    <location>
        <begin position="83"/>
        <end position="99"/>
    </location>
</feature>
<dbReference type="Proteomes" id="UP000198356">
    <property type="component" value="Unassembled WGS sequence"/>
</dbReference>